<dbReference type="GO" id="GO:0030332">
    <property type="term" value="F:cyclin binding"/>
    <property type="evidence" value="ECO:0007669"/>
    <property type="project" value="TreeGrafter"/>
</dbReference>
<dbReference type="InterPro" id="IPR019193">
    <property type="entry name" value="UBQ-conj_enz_E2-bd_prot"/>
</dbReference>
<keyword evidence="2" id="KW-1185">Reference proteome</keyword>
<dbReference type="OrthoDB" id="781818at2759"/>
<dbReference type="PANTHER" id="PTHR31531">
    <property type="entry name" value="E3 UBIQUITIN-PROTEIN LIGASE E3D FAMILY MEMBER"/>
    <property type="match status" value="1"/>
</dbReference>
<dbReference type="GO" id="GO:0000151">
    <property type="term" value="C:ubiquitin ligase complex"/>
    <property type="evidence" value="ECO:0007669"/>
    <property type="project" value="TreeGrafter"/>
</dbReference>
<proteinExistence type="predicted"/>
<dbReference type="Proteomes" id="UP000655225">
    <property type="component" value="Unassembled WGS sequence"/>
</dbReference>
<reference evidence="1 2" key="1">
    <citation type="submission" date="2020-04" db="EMBL/GenBank/DDBJ databases">
        <title>Plant Genome Project.</title>
        <authorList>
            <person name="Zhang R.-G."/>
        </authorList>
    </citation>
    <scope>NUCLEOTIDE SEQUENCE [LARGE SCALE GENOMIC DNA]</scope>
    <source>
        <strain evidence="1">YNK0</strain>
        <tissue evidence="1">Leaf</tissue>
    </source>
</reference>
<dbReference type="GO" id="GO:0006513">
    <property type="term" value="P:protein monoubiquitination"/>
    <property type="evidence" value="ECO:0007669"/>
    <property type="project" value="TreeGrafter"/>
</dbReference>
<protein>
    <submittedName>
        <fullName evidence="1">Uncharacterized protein</fullName>
    </submittedName>
</protein>
<evidence type="ECO:0000313" key="1">
    <source>
        <dbReference type="EMBL" id="KAF8405281.1"/>
    </source>
</evidence>
<dbReference type="PANTHER" id="PTHR31531:SF2">
    <property type="entry name" value="E3 UBIQUITIN-PROTEIN LIGASE E3D"/>
    <property type="match status" value="1"/>
</dbReference>
<comment type="caution">
    <text evidence="1">The sequence shown here is derived from an EMBL/GenBank/DDBJ whole genome shotgun (WGS) entry which is preliminary data.</text>
</comment>
<dbReference type="GO" id="GO:0061630">
    <property type="term" value="F:ubiquitin protein ligase activity"/>
    <property type="evidence" value="ECO:0007669"/>
    <property type="project" value="TreeGrafter"/>
</dbReference>
<dbReference type="GO" id="GO:0005829">
    <property type="term" value="C:cytosol"/>
    <property type="evidence" value="ECO:0007669"/>
    <property type="project" value="TreeGrafter"/>
</dbReference>
<dbReference type="EMBL" id="JABCRI010000006">
    <property type="protein sequence ID" value="KAF8405281.1"/>
    <property type="molecule type" value="Genomic_DNA"/>
</dbReference>
<gene>
    <name evidence="1" type="ORF">HHK36_010183</name>
</gene>
<dbReference type="GO" id="GO:0031624">
    <property type="term" value="F:ubiquitin conjugating enzyme binding"/>
    <property type="evidence" value="ECO:0007669"/>
    <property type="project" value="TreeGrafter"/>
</dbReference>
<accession>A0A834ZEJ0</accession>
<dbReference type="GO" id="GO:0000209">
    <property type="term" value="P:protein polyubiquitination"/>
    <property type="evidence" value="ECO:0007669"/>
    <property type="project" value="TreeGrafter"/>
</dbReference>
<evidence type="ECO:0000313" key="2">
    <source>
        <dbReference type="Proteomes" id="UP000655225"/>
    </source>
</evidence>
<dbReference type="GO" id="GO:0043161">
    <property type="term" value="P:proteasome-mediated ubiquitin-dependent protein catabolic process"/>
    <property type="evidence" value="ECO:0007669"/>
    <property type="project" value="TreeGrafter"/>
</dbReference>
<dbReference type="GO" id="GO:0005634">
    <property type="term" value="C:nucleus"/>
    <property type="evidence" value="ECO:0007669"/>
    <property type="project" value="TreeGrafter"/>
</dbReference>
<organism evidence="1 2">
    <name type="scientific">Tetracentron sinense</name>
    <name type="common">Spur-leaf</name>
    <dbReference type="NCBI Taxonomy" id="13715"/>
    <lineage>
        <taxon>Eukaryota</taxon>
        <taxon>Viridiplantae</taxon>
        <taxon>Streptophyta</taxon>
        <taxon>Embryophyta</taxon>
        <taxon>Tracheophyta</taxon>
        <taxon>Spermatophyta</taxon>
        <taxon>Magnoliopsida</taxon>
        <taxon>Trochodendrales</taxon>
        <taxon>Trochodendraceae</taxon>
        <taxon>Tetracentron</taxon>
    </lineage>
</organism>
<sequence length="115" mass="12929">MFTSQLVESAKDELSFRTVVRDLRTRSPMLQIVLQNPNAWCCTGYCFGTEGITGPVSKIDLHPVAKVLFSDFSDAAETQFRYFGAKEANHHLELSAVEHLISNALHVILFKENKT</sequence>
<dbReference type="GO" id="GO:0051865">
    <property type="term" value="P:protein autoubiquitination"/>
    <property type="evidence" value="ECO:0007669"/>
    <property type="project" value="TreeGrafter"/>
</dbReference>
<dbReference type="AlphaFoldDB" id="A0A834ZEJ0"/>
<name>A0A834ZEJ0_TETSI</name>